<protein>
    <submittedName>
        <fullName evidence="3">Glycosyl transferase family 1</fullName>
    </submittedName>
</protein>
<sequence length="373" mass="42176">MPRVLFLITSFDYAGAESQIMHLCRGLRSRNYELALVSMIQPVAYLDELKELGVEVYSLDMSKGIPDPRAIARFRRLVIRFQPDVVHSHLVHANLLARITRLFVRMPLLICTAHNINEGGRLRELLYRLTDPLCELTTNVSQEAVNRYIDIRVAPKHKIKLVPNGIVVDQFKGLIDCEGHVRQELGIRSDEFVWLAVGRLAPVKDYENMITAFSRVLKQHPHSVLLIAGIGPDREALEQLCHTLQVQQQVKFLGLRRDIASLMSEADAYLMSSKWEGLPMVLLEACASGLPIVATDVGGNKEVVHEGSNGYLAKPNDSQHLSDHMNALMSHSPTALRQMGEWGRNYVDQYFNMDVIIEQWTSIYEPRVVSQSS</sequence>
<reference evidence="4" key="1">
    <citation type="journal article" date="2019" name="Int. J. Syst. Evol. Microbiol.">
        <title>The Global Catalogue of Microorganisms (GCM) 10K type strain sequencing project: providing services to taxonomists for standard genome sequencing and annotation.</title>
        <authorList>
            <consortium name="The Broad Institute Genomics Platform"/>
            <consortium name="The Broad Institute Genome Sequencing Center for Infectious Disease"/>
            <person name="Wu L."/>
            <person name="Ma J."/>
        </authorList>
    </citation>
    <scope>NUCLEOTIDE SEQUENCE [LARGE SCALE GENOMIC DNA]</scope>
    <source>
        <strain evidence="4">CGMCC 1.12769</strain>
    </source>
</reference>
<evidence type="ECO:0000313" key="4">
    <source>
        <dbReference type="Proteomes" id="UP000659344"/>
    </source>
</evidence>
<evidence type="ECO:0000259" key="2">
    <source>
        <dbReference type="Pfam" id="PF13439"/>
    </source>
</evidence>
<dbReference type="Gene3D" id="3.40.50.2000">
    <property type="entry name" value="Glycogen Phosphorylase B"/>
    <property type="match status" value="2"/>
</dbReference>
<dbReference type="InterPro" id="IPR001296">
    <property type="entry name" value="Glyco_trans_1"/>
</dbReference>
<gene>
    <name evidence="3" type="ORF">GCM10008013_36490</name>
</gene>
<name>A0ABQ1YP02_9BACL</name>
<proteinExistence type="predicted"/>
<dbReference type="GO" id="GO:0016740">
    <property type="term" value="F:transferase activity"/>
    <property type="evidence" value="ECO:0007669"/>
    <property type="project" value="UniProtKB-KW"/>
</dbReference>
<feature type="domain" description="Glycosyltransferase subfamily 4-like N-terminal" evidence="2">
    <location>
        <begin position="15"/>
        <end position="169"/>
    </location>
</feature>
<dbReference type="EMBL" id="BMFT01000002">
    <property type="protein sequence ID" value="GGH32214.1"/>
    <property type="molecule type" value="Genomic_DNA"/>
</dbReference>
<dbReference type="RefSeq" id="WP_188541278.1">
    <property type="nucleotide sequence ID" value="NZ_BMFT01000002.1"/>
</dbReference>
<evidence type="ECO:0000313" key="3">
    <source>
        <dbReference type="EMBL" id="GGH32214.1"/>
    </source>
</evidence>
<feature type="domain" description="Glycosyl transferase family 1" evidence="1">
    <location>
        <begin position="182"/>
        <end position="343"/>
    </location>
</feature>
<organism evidence="3 4">
    <name type="scientific">Paenibacillus segetis</name>
    <dbReference type="NCBI Taxonomy" id="1325360"/>
    <lineage>
        <taxon>Bacteria</taxon>
        <taxon>Bacillati</taxon>
        <taxon>Bacillota</taxon>
        <taxon>Bacilli</taxon>
        <taxon>Bacillales</taxon>
        <taxon>Paenibacillaceae</taxon>
        <taxon>Paenibacillus</taxon>
    </lineage>
</organism>
<dbReference type="PANTHER" id="PTHR12526">
    <property type="entry name" value="GLYCOSYLTRANSFERASE"/>
    <property type="match status" value="1"/>
</dbReference>
<accession>A0ABQ1YP02</accession>
<dbReference type="Pfam" id="PF00534">
    <property type="entry name" value="Glycos_transf_1"/>
    <property type="match status" value="1"/>
</dbReference>
<keyword evidence="4" id="KW-1185">Reference proteome</keyword>
<dbReference type="SUPFAM" id="SSF53756">
    <property type="entry name" value="UDP-Glycosyltransferase/glycogen phosphorylase"/>
    <property type="match status" value="1"/>
</dbReference>
<dbReference type="Proteomes" id="UP000659344">
    <property type="component" value="Unassembled WGS sequence"/>
</dbReference>
<keyword evidence="3" id="KW-0808">Transferase</keyword>
<evidence type="ECO:0000259" key="1">
    <source>
        <dbReference type="Pfam" id="PF00534"/>
    </source>
</evidence>
<dbReference type="InterPro" id="IPR028098">
    <property type="entry name" value="Glyco_trans_4-like_N"/>
</dbReference>
<comment type="caution">
    <text evidence="3">The sequence shown here is derived from an EMBL/GenBank/DDBJ whole genome shotgun (WGS) entry which is preliminary data.</text>
</comment>
<dbReference type="Pfam" id="PF13439">
    <property type="entry name" value="Glyco_transf_4"/>
    <property type="match status" value="1"/>
</dbReference>